<dbReference type="GO" id="GO:0015648">
    <property type="term" value="F:lipid-linked peptidoglycan transporter activity"/>
    <property type="evidence" value="ECO:0007669"/>
    <property type="project" value="TreeGrafter"/>
</dbReference>
<dbReference type="GO" id="GO:0032153">
    <property type="term" value="C:cell division site"/>
    <property type="evidence" value="ECO:0007669"/>
    <property type="project" value="TreeGrafter"/>
</dbReference>
<feature type="transmembrane region" description="Helical" evidence="6">
    <location>
        <begin position="67"/>
        <end position="89"/>
    </location>
</feature>
<dbReference type="KEGG" id="psyo:PB01_05825"/>
<dbReference type="InterPro" id="IPR018365">
    <property type="entry name" value="Cell_cycle_FtsW-rel_CS"/>
</dbReference>
<keyword evidence="8" id="KW-1185">Reference proteome</keyword>
<keyword evidence="7" id="KW-0131">Cell cycle</keyword>
<evidence type="ECO:0000256" key="2">
    <source>
        <dbReference type="ARBA" id="ARBA00022692"/>
    </source>
</evidence>
<organism evidence="7 8">
    <name type="scientific">Psychrobacillus glaciei</name>
    <dbReference type="NCBI Taxonomy" id="2283160"/>
    <lineage>
        <taxon>Bacteria</taxon>
        <taxon>Bacillati</taxon>
        <taxon>Bacillota</taxon>
        <taxon>Bacilli</taxon>
        <taxon>Bacillales</taxon>
        <taxon>Bacillaceae</taxon>
        <taxon>Psychrobacillus</taxon>
    </lineage>
</organism>
<gene>
    <name evidence="7" type="ORF">PB01_05825</name>
</gene>
<keyword evidence="4 6" id="KW-1133">Transmembrane helix</keyword>
<evidence type="ECO:0000256" key="6">
    <source>
        <dbReference type="SAM" id="Phobius"/>
    </source>
</evidence>
<evidence type="ECO:0000256" key="1">
    <source>
        <dbReference type="ARBA" id="ARBA00004141"/>
    </source>
</evidence>
<evidence type="ECO:0000256" key="4">
    <source>
        <dbReference type="ARBA" id="ARBA00022989"/>
    </source>
</evidence>
<keyword evidence="3" id="KW-0133">Cell shape</keyword>
<dbReference type="Proteomes" id="UP000325517">
    <property type="component" value="Chromosome"/>
</dbReference>
<feature type="transmembrane region" description="Helical" evidence="6">
    <location>
        <begin position="37"/>
        <end position="55"/>
    </location>
</feature>
<feature type="transmembrane region" description="Helical" evidence="6">
    <location>
        <begin position="176"/>
        <end position="195"/>
    </location>
</feature>
<dbReference type="GO" id="GO:0005886">
    <property type="term" value="C:plasma membrane"/>
    <property type="evidence" value="ECO:0007669"/>
    <property type="project" value="TreeGrafter"/>
</dbReference>
<sequence length="359" mass="39170">MILFLSSVLFLSIIGILFVHSAGSYWSEVHYKDQLPFAFKQASYLVVGILGALFIRNKSFVRLPMFWIGTYILSILFLIGVLIPGIGVVRNGSQSWISLGFMNFQPAELAKIAVLGMLSFSLGNEKKSKLKLYTQSAFVLLLPVSFIMLQPDFGSAFVLIVAAFILLFAAGLPLKFFVSIGMTGIVALVALIASAPYRLDRIQSFLDPWKDPLGTGFQAIQSLLAVGPAGLFGFGYGNSRQKFLYLPEPQNDFIFSILLEETGFIGGFIVISTFVLFFTTGFTLATRVKTRSSQLTIIGFTSLLAIQTFLNMGVVTGLLPVTGVTLPFISYGGSSLVTTWGIIGIILNLANDSEKEGRR</sequence>
<evidence type="ECO:0000256" key="5">
    <source>
        <dbReference type="ARBA" id="ARBA00023136"/>
    </source>
</evidence>
<dbReference type="GO" id="GO:0051301">
    <property type="term" value="P:cell division"/>
    <property type="evidence" value="ECO:0007669"/>
    <property type="project" value="UniProtKB-KW"/>
</dbReference>
<dbReference type="AlphaFoldDB" id="A0A5J6SKG9"/>
<feature type="transmembrane region" description="Helical" evidence="6">
    <location>
        <begin position="328"/>
        <end position="350"/>
    </location>
</feature>
<dbReference type="OrthoDB" id="9768187at2"/>
<dbReference type="PROSITE" id="PS00428">
    <property type="entry name" value="FTSW_RODA_SPOVE"/>
    <property type="match status" value="1"/>
</dbReference>
<dbReference type="InterPro" id="IPR001182">
    <property type="entry name" value="FtsW/RodA"/>
</dbReference>
<keyword evidence="5 6" id="KW-0472">Membrane</keyword>
<dbReference type="PANTHER" id="PTHR30474">
    <property type="entry name" value="CELL CYCLE PROTEIN"/>
    <property type="match status" value="1"/>
</dbReference>
<evidence type="ECO:0000313" key="8">
    <source>
        <dbReference type="Proteomes" id="UP000325517"/>
    </source>
</evidence>
<evidence type="ECO:0000256" key="3">
    <source>
        <dbReference type="ARBA" id="ARBA00022960"/>
    </source>
</evidence>
<dbReference type="PANTHER" id="PTHR30474:SF13">
    <property type="entry name" value="STAGE V SPORULATION PROTEIN E"/>
    <property type="match status" value="1"/>
</dbReference>
<dbReference type="EMBL" id="CP031223">
    <property type="protein sequence ID" value="QFF98378.1"/>
    <property type="molecule type" value="Genomic_DNA"/>
</dbReference>
<comment type="subcellular location">
    <subcellularLocation>
        <location evidence="1">Membrane</location>
        <topology evidence="1">Multi-pass membrane protein</topology>
    </subcellularLocation>
</comment>
<protein>
    <submittedName>
        <fullName evidence="7">Cell division protein FtsW</fullName>
    </submittedName>
</protein>
<dbReference type="GO" id="GO:0008360">
    <property type="term" value="P:regulation of cell shape"/>
    <property type="evidence" value="ECO:0007669"/>
    <property type="project" value="UniProtKB-KW"/>
</dbReference>
<keyword evidence="7" id="KW-0132">Cell division</keyword>
<keyword evidence="2 6" id="KW-0812">Transmembrane</keyword>
<proteinExistence type="predicted"/>
<dbReference type="Pfam" id="PF01098">
    <property type="entry name" value="FTSW_RODA_SPOVE"/>
    <property type="match status" value="1"/>
</dbReference>
<name>A0A5J6SKG9_9BACI</name>
<feature type="transmembrane region" description="Helical" evidence="6">
    <location>
        <begin position="297"/>
        <end position="322"/>
    </location>
</feature>
<accession>A0A5J6SKG9</accession>
<feature type="transmembrane region" description="Helical" evidence="6">
    <location>
        <begin position="109"/>
        <end position="125"/>
    </location>
</feature>
<reference evidence="7 8" key="1">
    <citation type="submission" date="2018-07" db="EMBL/GenBank/DDBJ databases">
        <title>Complete genome sequence of Psychrobacillus sp. PB01, isolated from iceberg, and comparative genome analysis of Psychrobacillus strains.</title>
        <authorList>
            <person name="Lee P.C."/>
        </authorList>
    </citation>
    <scope>NUCLEOTIDE SEQUENCE [LARGE SCALE GENOMIC DNA]</scope>
    <source>
        <strain evidence="7 8">PB01</strain>
    </source>
</reference>
<feature type="transmembrane region" description="Helical" evidence="6">
    <location>
        <begin position="264"/>
        <end position="285"/>
    </location>
</feature>
<evidence type="ECO:0000313" key="7">
    <source>
        <dbReference type="EMBL" id="QFF98378.1"/>
    </source>
</evidence>
<feature type="transmembrane region" description="Helical" evidence="6">
    <location>
        <begin position="137"/>
        <end position="170"/>
    </location>
</feature>